<evidence type="ECO:0000256" key="2">
    <source>
        <dbReference type="ARBA" id="ARBA00022729"/>
    </source>
</evidence>
<organism evidence="10 11">
    <name type="scientific">Pocillopora damicornis</name>
    <name type="common">Cauliflower coral</name>
    <name type="synonym">Millepora damicornis</name>
    <dbReference type="NCBI Taxonomy" id="46731"/>
    <lineage>
        <taxon>Eukaryota</taxon>
        <taxon>Metazoa</taxon>
        <taxon>Cnidaria</taxon>
        <taxon>Anthozoa</taxon>
        <taxon>Hexacorallia</taxon>
        <taxon>Scleractinia</taxon>
        <taxon>Astrocoeniina</taxon>
        <taxon>Pocilloporidae</taxon>
        <taxon>Pocillopora</taxon>
    </lineage>
</organism>
<keyword evidence="11" id="KW-1185">Reference proteome</keyword>
<dbReference type="PROSITE" id="PS01186">
    <property type="entry name" value="EGF_2"/>
    <property type="match status" value="1"/>
</dbReference>
<dbReference type="OMA" id="SITICEG"/>
<dbReference type="PROSITE" id="PS00022">
    <property type="entry name" value="EGF_1"/>
    <property type="match status" value="1"/>
</dbReference>
<dbReference type="FunFam" id="2.10.25.10:FF:000066">
    <property type="entry name" value="FAT atypical cadherin 4"/>
    <property type="match status" value="1"/>
</dbReference>
<evidence type="ECO:0000256" key="3">
    <source>
        <dbReference type="ARBA" id="ARBA00022737"/>
    </source>
</evidence>
<feature type="disulfide bond" evidence="5">
    <location>
        <begin position="122"/>
        <end position="139"/>
    </location>
</feature>
<dbReference type="AlphaFoldDB" id="A0A3M6U0N0"/>
<dbReference type="InterPro" id="IPR003609">
    <property type="entry name" value="Pan_app"/>
</dbReference>
<dbReference type="PROSITE" id="PS50026">
    <property type="entry name" value="EGF_3"/>
    <property type="match status" value="1"/>
</dbReference>
<comment type="caution">
    <text evidence="5">Lacks conserved residue(s) required for the propagation of feature annotation.</text>
</comment>
<dbReference type="PROSITE" id="PS50228">
    <property type="entry name" value="SUEL_LECTIN"/>
    <property type="match status" value="1"/>
</dbReference>
<evidence type="ECO:0000259" key="9">
    <source>
        <dbReference type="PROSITE" id="PS50948"/>
    </source>
</evidence>
<dbReference type="InterPro" id="IPR000922">
    <property type="entry name" value="Lectin_gal-bd_dom"/>
</dbReference>
<evidence type="ECO:0000256" key="4">
    <source>
        <dbReference type="ARBA" id="ARBA00023157"/>
    </source>
</evidence>
<keyword evidence="2 6" id="KW-0732">Signal</keyword>
<dbReference type="SMART" id="SM00181">
    <property type="entry name" value="EGF"/>
    <property type="match status" value="1"/>
</dbReference>
<dbReference type="Gene3D" id="2.10.25.10">
    <property type="entry name" value="Laminin"/>
    <property type="match status" value="1"/>
</dbReference>
<dbReference type="STRING" id="46731.A0A3M6U0N0"/>
<dbReference type="Proteomes" id="UP000275408">
    <property type="component" value="Unassembled WGS sequence"/>
</dbReference>
<evidence type="ECO:0008006" key="12">
    <source>
        <dbReference type="Google" id="ProtNLM"/>
    </source>
</evidence>
<evidence type="ECO:0000256" key="6">
    <source>
        <dbReference type="SAM" id="SignalP"/>
    </source>
</evidence>
<dbReference type="CDD" id="cd00054">
    <property type="entry name" value="EGF_CA"/>
    <property type="match status" value="1"/>
</dbReference>
<dbReference type="CDD" id="cd22827">
    <property type="entry name" value="Gal_Rha_Lectin_SUL-I-like"/>
    <property type="match status" value="1"/>
</dbReference>
<sequence>MDGLFITILCLIVIAYRLERVTSCSDGQARELRFLSSLSFEGKYLANHVITTINVLDRDLCELRCYVESNCVSINYEVQPNASRTHKCDLNNSTHKEHDQDLESAPRYSYHGTNNHCGQAPCKNKAICQSGFTSKGYRCLCKPGFTGPLCENEPLLSITICEGNSGAITCQNGQRIQILDATYGRRNTQTCPHRADSNTNCLSPNSLSAVYNLCNNLVSCHLAPNNGMFGGDPCGGTYKYLLVEYQCV</sequence>
<feature type="disulfide bond" evidence="5">
    <location>
        <begin position="141"/>
        <end position="150"/>
    </location>
</feature>
<dbReference type="SUPFAM" id="SSF57196">
    <property type="entry name" value="EGF/Laminin"/>
    <property type="match status" value="1"/>
</dbReference>
<accession>A0A3M6U0N0</accession>
<evidence type="ECO:0000313" key="10">
    <source>
        <dbReference type="EMBL" id="RMX47157.1"/>
    </source>
</evidence>
<dbReference type="InterPro" id="IPR000742">
    <property type="entry name" value="EGF"/>
</dbReference>
<evidence type="ECO:0000259" key="7">
    <source>
        <dbReference type="PROSITE" id="PS50026"/>
    </source>
</evidence>
<feature type="signal peptide" evidence="6">
    <location>
        <begin position="1"/>
        <end position="23"/>
    </location>
</feature>
<evidence type="ECO:0000256" key="1">
    <source>
        <dbReference type="ARBA" id="ARBA00022536"/>
    </source>
</evidence>
<feature type="domain" description="EGF-like" evidence="7">
    <location>
        <begin position="113"/>
        <end position="151"/>
    </location>
</feature>
<proteinExistence type="predicted"/>
<dbReference type="Pfam" id="PF00008">
    <property type="entry name" value="EGF"/>
    <property type="match status" value="1"/>
</dbReference>
<evidence type="ECO:0000313" key="11">
    <source>
        <dbReference type="Proteomes" id="UP000275408"/>
    </source>
</evidence>
<feature type="chain" id="PRO_5017976483" description="EGF-like domain-containing protein" evidence="6">
    <location>
        <begin position="24"/>
        <end position="248"/>
    </location>
</feature>
<dbReference type="PROSITE" id="PS50948">
    <property type="entry name" value="PAN"/>
    <property type="match status" value="1"/>
</dbReference>
<feature type="domain" description="SUEL-type lectin" evidence="8">
    <location>
        <begin position="160"/>
        <end position="248"/>
    </location>
</feature>
<dbReference type="OrthoDB" id="5955141at2759"/>
<dbReference type="Pfam" id="PF02140">
    <property type="entry name" value="SUEL_Lectin"/>
    <property type="match status" value="1"/>
</dbReference>
<name>A0A3M6U0N0_POCDA</name>
<protein>
    <recommendedName>
        <fullName evidence="12">EGF-like domain-containing protein</fullName>
    </recommendedName>
</protein>
<dbReference type="EMBL" id="RCHS01002482">
    <property type="protein sequence ID" value="RMX47157.1"/>
    <property type="molecule type" value="Genomic_DNA"/>
</dbReference>
<evidence type="ECO:0000256" key="5">
    <source>
        <dbReference type="PROSITE-ProRule" id="PRU00076"/>
    </source>
</evidence>
<dbReference type="Gene3D" id="2.60.120.740">
    <property type="match status" value="1"/>
</dbReference>
<dbReference type="InterPro" id="IPR043159">
    <property type="entry name" value="Lectin_gal-bd_sf"/>
</dbReference>
<dbReference type="Pfam" id="PF00024">
    <property type="entry name" value="PAN_1"/>
    <property type="match status" value="1"/>
</dbReference>
<evidence type="ECO:0000259" key="8">
    <source>
        <dbReference type="PROSITE" id="PS50228"/>
    </source>
</evidence>
<keyword evidence="3" id="KW-0677">Repeat</keyword>
<feature type="domain" description="Apple" evidence="9">
    <location>
        <begin position="24"/>
        <end position="117"/>
    </location>
</feature>
<keyword evidence="1 5" id="KW-0245">EGF-like domain</keyword>
<comment type="caution">
    <text evidence="10">The sequence shown here is derived from an EMBL/GenBank/DDBJ whole genome shotgun (WGS) entry which is preliminary data.</text>
</comment>
<dbReference type="GO" id="GO:0030246">
    <property type="term" value="F:carbohydrate binding"/>
    <property type="evidence" value="ECO:0007669"/>
    <property type="project" value="InterPro"/>
</dbReference>
<gene>
    <name evidence="10" type="ORF">pdam_00016228</name>
</gene>
<keyword evidence="4 5" id="KW-1015">Disulfide bond</keyword>
<dbReference type="PANTHER" id="PTHR46780">
    <property type="entry name" value="PROTEIN EVA-1"/>
    <property type="match status" value="1"/>
</dbReference>
<reference evidence="10 11" key="1">
    <citation type="journal article" date="2018" name="Sci. Rep.">
        <title>Comparative analysis of the Pocillopora damicornis genome highlights role of immune system in coral evolution.</title>
        <authorList>
            <person name="Cunning R."/>
            <person name="Bay R.A."/>
            <person name="Gillette P."/>
            <person name="Baker A.C."/>
            <person name="Traylor-Knowles N."/>
        </authorList>
    </citation>
    <scope>NUCLEOTIDE SEQUENCE [LARGE SCALE GENOMIC DNA]</scope>
    <source>
        <strain evidence="10">RSMAS</strain>
        <tissue evidence="10">Whole animal</tissue>
    </source>
</reference>